<evidence type="ECO:0000313" key="2">
    <source>
        <dbReference type="Proteomes" id="UP000005408"/>
    </source>
</evidence>
<evidence type="ECO:0000313" key="1">
    <source>
        <dbReference type="EnsemblMetazoa" id="G3542.1:cds"/>
    </source>
</evidence>
<organism evidence="1 2">
    <name type="scientific">Magallana gigas</name>
    <name type="common">Pacific oyster</name>
    <name type="synonym">Crassostrea gigas</name>
    <dbReference type="NCBI Taxonomy" id="29159"/>
    <lineage>
        <taxon>Eukaryota</taxon>
        <taxon>Metazoa</taxon>
        <taxon>Spiralia</taxon>
        <taxon>Lophotrochozoa</taxon>
        <taxon>Mollusca</taxon>
        <taxon>Bivalvia</taxon>
        <taxon>Autobranchia</taxon>
        <taxon>Pteriomorphia</taxon>
        <taxon>Ostreida</taxon>
        <taxon>Ostreoidea</taxon>
        <taxon>Ostreidae</taxon>
        <taxon>Magallana</taxon>
    </lineage>
</organism>
<keyword evidence="2" id="KW-1185">Reference proteome</keyword>
<name>A0A8W8MQ30_MAGGI</name>
<protein>
    <submittedName>
        <fullName evidence="1">Uncharacterized protein</fullName>
    </submittedName>
</protein>
<dbReference type="Proteomes" id="UP000005408">
    <property type="component" value="Unassembled WGS sequence"/>
</dbReference>
<dbReference type="EnsemblMetazoa" id="G3542.1">
    <property type="protein sequence ID" value="G3542.1:cds"/>
    <property type="gene ID" value="G3542"/>
</dbReference>
<dbReference type="AlphaFoldDB" id="A0A8W8MQ30"/>
<accession>A0A8W8MQ30</accession>
<sequence>MHWSEAVQFCSKHGLVLKKSKLGLADKQIETFWTRLYKKESDFINLYDESDVNQTLCQSCNDVCKFEDCNMTRIAACESNVESICRAFKSCVKVIVKEVKERIFKGERDNEG</sequence>
<reference evidence="1" key="1">
    <citation type="submission" date="2022-08" db="UniProtKB">
        <authorList>
            <consortium name="EnsemblMetazoa"/>
        </authorList>
    </citation>
    <scope>IDENTIFICATION</scope>
    <source>
        <strain evidence="1">05x7-T-G4-1.051#20</strain>
    </source>
</reference>
<proteinExistence type="predicted"/>